<dbReference type="PANTHER" id="PTHR30595">
    <property type="entry name" value="GLPR-RELATED TRANSCRIPTIONAL REPRESSOR"/>
    <property type="match status" value="1"/>
</dbReference>
<dbReference type="AlphaFoldDB" id="X1P7L8"/>
<feature type="non-terminal residue" evidence="2">
    <location>
        <position position="85"/>
    </location>
</feature>
<feature type="domain" description="Schlafen AlbA-2" evidence="1">
    <location>
        <begin position="5"/>
        <end position="84"/>
    </location>
</feature>
<dbReference type="PANTHER" id="PTHR30595:SF6">
    <property type="entry name" value="SCHLAFEN ALBA-2 DOMAIN-CONTAINING PROTEIN"/>
    <property type="match status" value="1"/>
</dbReference>
<comment type="caution">
    <text evidence="2">The sequence shown here is derived from an EMBL/GenBank/DDBJ whole genome shotgun (WGS) entry which is preliminary data.</text>
</comment>
<dbReference type="InterPro" id="IPR038461">
    <property type="entry name" value="Schlafen_AlbA_2_dom_sf"/>
</dbReference>
<organism evidence="2">
    <name type="scientific">marine sediment metagenome</name>
    <dbReference type="NCBI Taxonomy" id="412755"/>
    <lineage>
        <taxon>unclassified sequences</taxon>
        <taxon>metagenomes</taxon>
        <taxon>ecological metagenomes</taxon>
    </lineage>
</organism>
<evidence type="ECO:0000313" key="2">
    <source>
        <dbReference type="EMBL" id="GAI26919.1"/>
    </source>
</evidence>
<dbReference type="EMBL" id="BARV01023044">
    <property type="protein sequence ID" value="GAI26919.1"/>
    <property type="molecule type" value="Genomic_DNA"/>
</dbReference>
<reference evidence="2" key="1">
    <citation type="journal article" date="2014" name="Front. Microbiol.">
        <title>High frequency of phylogenetically diverse reductive dehalogenase-homologous genes in deep subseafloor sedimentary metagenomes.</title>
        <authorList>
            <person name="Kawai M."/>
            <person name="Futagami T."/>
            <person name="Toyoda A."/>
            <person name="Takaki Y."/>
            <person name="Nishi S."/>
            <person name="Hori S."/>
            <person name="Arai W."/>
            <person name="Tsubouchi T."/>
            <person name="Morono Y."/>
            <person name="Uchiyama I."/>
            <person name="Ito T."/>
            <person name="Fujiyama A."/>
            <person name="Inagaki F."/>
            <person name="Takami H."/>
        </authorList>
    </citation>
    <scope>NUCLEOTIDE SEQUENCE</scope>
    <source>
        <strain evidence="2">Expedition CK06-06</strain>
    </source>
</reference>
<evidence type="ECO:0000259" key="1">
    <source>
        <dbReference type="Pfam" id="PF04326"/>
    </source>
</evidence>
<accession>X1P7L8</accession>
<sequence length="85" mass="9610">MRFRESEKVELKKSTAELKQALEDLCAFANSGTGTLYFGISDEGRIIGQEITDNTLRKVSTTILSLIEPRLYPNVYVEKIDKKVV</sequence>
<dbReference type="Pfam" id="PF04326">
    <property type="entry name" value="SLFN_AlbA_2"/>
    <property type="match status" value="1"/>
</dbReference>
<name>X1P7L8_9ZZZZ</name>
<protein>
    <recommendedName>
        <fullName evidence="1">Schlafen AlbA-2 domain-containing protein</fullName>
    </recommendedName>
</protein>
<gene>
    <name evidence="2" type="ORF">S06H3_37872</name>
</gene>
<dbReference type="InterPro" id="IPR007421">
    <property type="entry name" value="Schlafen_AlbA_2_dom"/>
</dbReference>
<proteinExistence type="predicted"/>
<dbReference type="Gene3D" id="3.30.950.30">
    <property type="entry name" value="Schlafen, AAA domain"/>
    <property type="match status" value="1"/>
</dbReference>